<dbReference type="AlphaFoldDB" id="A0A0A8L620"/>
<keyword evidence="1" id="KW-0472">Membrane</keyword>
<evidence type="ECO:0000313" key="3">
    <source>
        <dbReference type="Proteomes" id="UP000031516"/>
    </source>
</evidence>
<dbReference type="Proteomes" id="UP000031516">
    <property type="component" value="Unassembled WGS sequence"/>
</dbReference>
<reference evidence="2 3" key="1">
    <citation type="submission" date="2014-03" db="EMBL/GenBank/DDBJ databases">
        <title>The genome of Kluyveromyces dobzhanskii.</title>
        <authorList>
            <person name="Nystedt B."/>
            <person name="Astrom S."/>
        </authorList>
    </citation>
    <scope>NUCLEOTIDE SEQUENCE [LARGE SCALE GENOMIC DNA]</scope>
    <source>
        <strain evidence="2 3">CBS 2104</strain>
    </source>
</reference>
<evidence type="ECO:0000313" key="2">
    <source>
        <dbReference type="EMBL" id="CDO93680.1"/>
    </source>
</evidence>
<name>A0A0A8L620_9SACH</name>
<dbReference type="InterPro" id="IPR036322">
    <property type="entry name" value="WD40_repeat_dom_sf"/>
</dbReference>
<keyword evidence="3" id="KW-1185">Reference proteome</keyword>
<evidence type="ECO:0000256" key="1">
    <source>
        <dbReference type="SAM" id="Phobius"/>
    </source>
</evidence>
<dbReference type="SUPFAM" id="SSF50978">
    <property type="entry name" value="WD40 repeat-like"/>
    <property type="match status" value="1"/>
</dbReference>
<comment type="caution">
    <text evidence="2">The sequence shown here is derived from an EMBL/GenBank/DDBJ whole genome shotgun (WGS) entry which is preliminary data.</text>
</comment>
<dbReference type="OrthoDB" id="7668193at2759"/>
<sequence>MPFTLRHHTCSVTGLLYWHDPLKVPSLISGDEDGLILVWDLLSRKPYCRYKCKGQIASLQQLNSLLIATCKDHTLRIFNFPSAVVSTNRDVNAFPELNLVYEIPVNTLNFANTALEKVGTNLYRLWCCNTQDSETIDIYEFDLRDSKSLKRIHRAVSLYELISTLVNPSIMKFDKLGTVMKFIAYCGVIYVGFESGFVIGLYLKSELHIAYISSGHYPEPVLDFAAGENLGKVISSSTDSYLGLHSSNVGMISKENFTSDDIIIDDSVIHTERMNIPVAKVSHIQQIDNILVTSSWSGKTELFDLGGENVLAVILKERGQVHVDDNPYGNASLSKNSTKVKICSMVCLPKNDTVIPSCTSEGAARRWIKFCKEAWCLIGYEDGSILAREITFTGA</sequence>
<accession>A0A0A8L620</accession>
<protein>
    <submittedName>
        <fullName evidence="2">WGS project CCBQ000000000 data, contig 00102</fullName>
    </submittedName>
</protein>
<dbReference type="PROSITE" id="PS00678">
    <property type="entry name" value="WD_REPEATS_1"/>
    <property type="match status" value="1"/>
</dbReference>
<organism evidence="2 3">
    <name type="scientific">Kluyveromyces dobzhanskii CBS 2104</name>
    <dbReference type="NCBI Taxonomy" id="1427455"/>
    <lineage>
        <taxon>Eukaryota</taxon>
        <taxon>Fungi</taxon>
        <taxon>Dikarya</taxon>
        <taxon>Ascomycota</taxon>
        <taxon>Saccharomycotina</taxon>
        <taxon>Saccharomycetes</taxon>
        <taxon>Saccharomycetales</taxon>
        <taxon>Saccharomycetaceae</taxon>
        <taxon>Kluyveromyces</taxon>
    </lineage>
</organism>
<gene>
    <name evidence="2" type="ORF">KLDO_g1972</name>
</gene>
<dbReference type="Gene3D" id="2.130.10.10">
    <property type="entry name" value="YVTN repeat-like/Quinoprotein amine dehydrogenase"/>
    <property type="match status" value="1"/>
</dbReference>
<dbReference type="EMBL" id="CCBQ010000027">
    <property type="protein sequence ID" value="CDO93680.1"/>
    <property type="molecule type" value="Genomic_DNA"/>
</dbReference>
<keyword evidence="1" id="KW-0812">Transmembrane</keyword>
<dbReference type="InterPro" id="IPR019775">
    <property type="entry name" value="WD40_repeat_CS"/>
</dbReference>
<keyword evidence="1" id="KW-1133">Transmembrane helix</keyword>
<feature type="transmembrane region" description="Helical" evidence="1">
    <location>
        <begin position="182"/>
        <end position="203"/>
    </location>
</feature>
<dbReference type="InterPro" id="IPR015943">
    <property type="entry name" value="WD40/YVTN_repeat-like_dom_sf"/>
</dbReference>
<proteinExistence type="predicted"/>